<dbReference type="Pfam" id="PF14093">
    <property type="entry name" value="DUF4271"/>
    <property type="match status" value="1"/>
</dbReference>
<keyword evidence="1" id="KW-0472">Membrane</keyword>
<comment type="caution">
    <text evidence="2">The sequence shown here is derived from an EMBL/GenBank/DDBJ whole genome shotgun (WGS) entry which is preliminary data.</text>
</comment>
<feature type="transmembrane region" description="Helical" evidence="1">
    <location>
        <begin position="108"/>
        <end position="127"/>
    </location>
</feature>
<keyword evidence="3" id="KW-1185">Reference proteome</keyword>
<feature type="transmembrane region" description="Helical" evidence="1">
    <location>
        <begin position="76"/>
        <end position="96"/>
    </location>
</feature>
<evidence type="ECO:0000256" key="1">
    <source>
        <dbReference type="SAM" id="Phobius"/>
    </source>
</evidence>
<keyword evidence="1" id="KW-0812">Transmembrane</keyword>
<accession>A0A5J4FU40</accession>
<protein>
    <submittedName>
        <fullName evidence="2">DUF4271 domain-containing protein</fullName>
    </submittedName>
</protein>
<dbReference type="InterPro" id="IPR025367">
    <property type="entry name" value="DUF4271"/>
</dbReference>
<reference evidence="2 3" key="1">
    <citation type="submission" date="2019-08" db="EMBL/GenBank/DDBJ databases">
        <title>Ulvibacter marinistellae sp. nov., isolated from a starfish, Patiria pectinifera.</title>
        <authorList>
            <person name="Kawano K."/>
            <person name="Ushijima N."/>
            <person name="Kihara M."/>
            <person name="Itoh H."/>
        </authorList>
    </citation>
    <scope>NUCLEOTIDE SEQUENCE [LARGE SCALE GENOMIC DNA]</scope>
    <source>
        <strain evidence="2 3">KK4</strain>
    </source>
</reference>
<name>A0A5J4FU40_9FLAO</name>
<sequence length="229" mass="26772">MLIAVPLSTKNYVEYADRLITSDNWITLVIMSCIALYTFAKYLYPNRFQEFIRLPLSNKYFLVHGKVDTIIHPFNIILFVAQLLSVSLVIYFFLLWQIPEKVIVNKWIYVQICTLYSVFVFVKFAIEKIIGNILNLESLINSYLYQKLSYRNILGLLFFFIAVISAYFTPLNGISFTIFFVLILVLNGIALFSSYKTHGKIILTNFFYFILYLCALEISPYIILYKVIT</sequence>
<evidence type="ECO:0000313" key="3">
    <source>
        <dbReference type="Proteomes" id="UP000326994"/>
    </source>
</evidence>
<dbReference type="Proteomes" id="UP000326994">
    <property type="component" value="Unassembled WGS sequence"/>
</dbReference>
<evidence type="ECO:0000313" key="2">
    <source>
        <dbReference type="EMBL" id="GEQ84578.1"/>
    </source>
</evidence>
<gene>
    <name evidence="2" type="ORF">ULMS_00860</name>
</gene>
<feature type="transmembrane region" description="Helical" evidence="1">
    <location>
        <begin position="174"/>
        <end position="194"/>
    </location>
</feature>
<feature type="transmembrane region" description="Helical" evidence="1">
    <location>
        <begin position="206"/>
        <end position="228"/>
    </location>
</feature>
<organism evidence="2 3">
    <name type="scientific">Patiriisocius marinistellae</name>
    <dbReference type="NCBI Taxonomy" id="2494560"/>
    <lineage>
        <taxon>Bacteria</taxon>
        <taxon>Pseudomonadati</taxon>
        <taxon>Bacteroidota</taxon>
        <taxon>Flavobacteriia</taxon>
        <taxon>Flavobacteriales</taxon>
        <taxon>Flavobacteriaceae</taxon>
        <taxon>Patiriisocius</taxon>
    </lineage>
</organism>
<dbReference type="AlphaFoldDB" id="A0A5J4FU40"/>
<feature type="transmembrane region" description="Helical" evidence="1">
    <location>
        <begin position="25"/>
        <end position="44"/>
    </location>
</feature>
<feature type="transmembrane region" description="Helical" evidence="1">
    <location>
        <begin position="148"/>
        <end position="168"/>
    </location>
</feature>
<proteinExistence type="predicted"/>
<keyword evidence="1" id="KW-1133">Transmembrane helix</keyword>
<dbReference type="EMBL" id="BKCF01000001">
    <property type="protein sequence ID" value="GEQ84578.1"/>
    <property type="molecule type" value="Genomic_DNA"/>
</dbReference>